<dbReference type="AlphaFoldDB" id="A0AAQ3KW08"/>
<evidence type="ECO:0000313" key="2">
    <source>
        <dbReference type="Proteomes" id="UP001327560"/>
    </source>
</evidence>
<gene>
    <name evidence="1" type="ORF">Cni_G23352</name>
</gene>
<accession>A0AAQ3KW08</accession>
<organism evidence="1 2">
    <name type="scientific">Canna indica</name>
    <name type="common">Indian-shot</name>
    <dbReference type="NCBI Taxonomy" id="4628"/>
    <lineage>
        <taxon>Eukaryota</taxon>
        <taxon>Viridiplantae</taxon>
        <taxon>Streptophyta</taxon>
        <taxon>Embryophyta</taxon>
        <taxon>Tracheophyta</taxon>
        <taxon>Spermatophyta</taxon>
        <taxon>Magnoliopsida</taxon>
        <taxon>Liliopsida</taxon>
        <taxon>Zingiberales</taxon>
        <taxon>Cannaceae</taxon>
        <taxon>Canna</taxon>
    </lineage>
</organism>
<reference evidence="1 2" key="1">
    <citation type="submission" date="2023-10" db="EMBL/GenBank/DDBJ databases">
        <title>Chromosome-scale genome assembly provides insights into flower coloration mechanisms of Canna indica.</title>
        <authorList>
            <person name="Li C."/>
        </authorList>
    </citation>
    <scope>NUCLEOTIDE SEQUENCE [LARGE SCALE GENOMIC DNA]</scope>
    <source>
        <tissue evidence="1">Flower</tissue>
    </source>
</reference>
<proteinExistence type="predicted"/>
<dbReference type="Proteomes" id="UP001327560">
    <property type="component" value="Chromosome 7"/>
</dbReference>
<name>A0AAQ3KW08_9LILI</name>
<dbReference type="EMBL" id="CP136896">
    <property type="protein sequence ID" value="WOL14572.1"/>
    <property type="molecule type" value="Genomic_DNA"/>
</dbReference>
<keyword evidence="2" id="KW-1185">Reference proteome</keyword>
<protein>
    <submittedName>
        <fullName evidence="1">Uncharacterized protein</fullName>
    </submittedName>
</protein>
<evidence type="ECO:0000313" key="1">
    <source>
        <dbReference type="EMBL" id="WOL14572.1"/>
    </source>
</evidence>
<sequence>MHARDASIRGPPPGAHSVESGLSLARVHAYASALAHVSPPTARACTPLAFFAGPASPKIPAKSLLPDHTQASYIIVATTNTNDKAGNKAYISARNTYSAPLPSMATPFLVARTLCSKAGTMEPAPAAAYALFDLTDSASASFHLQFLRGTKIPTVEAFLQTGSVQSQLGAAERNVLDASFDLPPSAESKGSAIIEDECGRESDALSDAGTYHLCERSEGSEEDVEAIAELFDADAVRKKMAVLAGMVGMGVSDDEPGKVLGEVVKVLRELQRKAELVGWRSSRVAERQG</sequence>